<dbReference type="SUPFAM" id="SSF51391">
    <property type="entry name" value="Thiamin phosphate synthase"/>
    <property type="match status" value="1"/>
</dbReference>
<dbReference type="Proteomes" id="UP000048984">
    <property type="component" value="Unassembled WGS sequence"/>
</dbReference>
<reference evidence="1 2" key="1">
    <citation type="submission" date="2015-09" db="EMBL/GenBank/DDBJ databases">
        <authorList>
            <person name="Jackson K.R."/>
            <person name="Lunt B.L."/>
            <person name="Fisher J.N.B."/>
            <person name="Gardner A.V."/>
            <person name="Bailey M.E."/>
            <person name="Deus L.M."/>
            <person name="Earl A.S."/>
            <person name="Gibby P.D."/>
            <person name="Hartmann K.A."/>
            <person name="Liu J.E."/>
            <person name="Manci A.M."/>
            <person name="Nielsen D.A."/>
            <person name="Solomon M.B."/>
            <person name="Breakwell D.P."/>
            <person name="Burnett S.H."/>
            <person name="Grose J.H."/>
        </authorList>
    </citation>
    <scope>NUCLEOTIDE SEQUENCE [LARGE SCALE GENOMIC DNA]</scope>
    <source>
        <strain evidence="1 2">16</strain>
    </source>
</reference>
<protein>
    <submittedName>
        <fullName evidence="1">Phosphoric monoester hydrolase</fullName>
    </submittedName>
</protein>
<proteinExistence type="predicted"/>
<dbReference type="Pfam" id="PF03437">
    <property type="entry name" value="BtpA"/>
    <property type="match status" value="1"/>
</dbReference>
<dbReference type="PANTHER" id="PTHR21381:SF3">
    <property type="entry name" value="SGC REGION PROTEIN SGCQ-RELATED"/>
    <property type="match status" value="1"/>
</dbReference>
<dbReference type="InterPro" id="IPR036206">
    <property type="entry name" value="ThiamineP_synth_sf"/>
</dbReference>
<dbReference type="RefSeq" id="WP_054361327.1">
    <property type="nucleotide sequence ID" value="NZ_LJYW01000001.1"/>
</dbReference>
<dbReference type="Gene3D" id="3.20.20.70">
    <property type="entry name" value="Aldolase class I"/>
    <property type="match status" value="1"/>
</dbReference>
<reference evidence="1 2" key="2">
    <citation type="submission" date="2015-10" db="EMBL/GenBank/DDBJ databases">
        <title>Draft Genome Sequence of Prosthecomicrobium hirschii ATCC 27832.</title>
        <authorList>
            <person name="Daniel J."/>
            <person name="Givan S.A."/>
            <person name="Brun Y.V."/>
            <person name="Brown P.J."/>
        </authorList>
    </citation>
    <scope>NUCLEOTIDE SEQUENCE [LARGE SCALE GENOMIC DNA]</scope>
    <source>
        <strain evidence="1 2">16</strain>
    </source>
</reference>
<dbReference type="STRING" id="665126.ABB55_25435"/>
<dbReference type="GO" id="GO:0016787">
    <property type="term" value="F:hydrolase activity"/>
    <property type="evidence" value="ECO:0007669"/>
    <property type="project" value="UniProtKB-KW"/>
</dbReference>
<evidence type="ECO:0000313" key="1">
    <source>
        <dbReference type="EMBL" id="KPL55160.1"/>
    </source>
</evidence>
<keyword evidence="1" id="KW-0378">Hydrolase</keyword>
<dbReference type="AlphaFoldDB" id="A0A0P6VV76"/>
<evidence type="ECO:0000313" key="2">
    <source>
        <dbReference type="Proteomes" id="UP000048984"/>
    </source>
</evidence>
<dbReference type="PANTHER" id="PTHR21381">
    <property type="entry name" value="ZGC:162297"/>
    <property type="match status" value="1"/>
</dbReference>
<comment type="caution">
    <text evidence="1">The sequence shown here is derived from an EMBL/GenBank/DDBJ whole genome shotgun (WGS) entry which is preliminary data.</text>
</comment>
<name>A0A0P6VV76_9HYPH</name>
<dbReference type="EMBL" id="LJYW01000001">
    <property type="protein sequence ID" value="KPL55160.1"/>
    <property type="molecule type" value="Genomic_DNA"/>
</dbReference>
<dbReference type="InterPro" id="IPR013785">
    <property type="entry name" value="Aldolase_TIM"/>
</dbReference>
<dbReference type="InterPro" id="IPR005137">
    <property type="entry name" value="BtpA"/>
</dbReference>
<organism evidence="1 2">
    <name type="scientific">Prosthecodimorpha hirschii</name>
    <dbReference type="NCBI Taxonomy" id="665126"/>
    <lineage>
        <taxon>Bacteria</taxon>
        <taxon>Pseudomonadati</taxon>
        <taxon>Pseudomonadota</taxon>
        <taxon>Alphaproteobacteria</taxon>
        <taxon>Hyphomicrobiales</taxon>
        <taxon>Ancalomicrobiaceae</taxon>
        <taxon>Prosthecodimorpha</taxon>
    </lineage>
</organism>
<gene>
    <name evidence="1" type="ORF">ABB55_25435</name>
</gene>
<accession>A0A0P6VV76</accession>
<keyword evidence="2" id="KW-1185">Reference proteome</keyword>
<sequence length="260" mass="26912">MTPNRLAFDHTVIAALHLPDPVVQPGLSMAYLEDYVLTNAAVFAKAGIPAVKLQDQTRAAGPASLATVARTAALGRLIRREYPDLALGIIVQAHDAESPIAIAEACGAGFVRLKVYVGAVMSSEGQKSALCVAARAYRQAAGADGVAILADIHDRTSLPIGGVSQPQAAKWAVDMGADGLVITGTDFDDSLARIRALRTAGIKAPVLVGGGVDAGNIGRALAEAAGVVVSTSIMRRDAGPNDPLKWDLDQCRRLMEAAKG</sequence>